<evidence type="ECO:0000313" key="3">
    <source>
        <dbReference type="EMBL" id="CAG5059942.1"/>
    </source>
</evidence>
<protein>
    <submittedName>
        <fullName evidence="3">(apollo) hypothetical protein</fullName>
    </submittedName>
</protein>
<name>A0A8S3YBR8_PARAO</name>
<accession>A0A8S3YBR8</accession>
<dbReference type="Proteomes" id="UP000691718">
    <property type="component" value="Unassembled WGS sequence"/>
</dbReference>
<organism evidence="3 4">
    <name type="scientific">Parnassius apollo</name>
    <name type="common">Apollo butterfly</name>
    <name type="synonym">Papilio apollo</name>
    <dbReference type="NCBI Taxonomy" id="110799"/>
    <lineage>
        <taxon>Eukaryota</taxon>
        <taxon>Metazoa</taxon>
        <taxon>Ecdysozoa</taxon>
        <taxon>Arthropoda</taxon>
        <taxon>Hexapoda</taxon>
        <taxon>Insecta</taxon>
        <taxon>Pterygota</taxon>
        <taxon>Neoptera</taxon>
        <taxon>Endopterygota</taxon>
        <taxon>Lepidoptera</taxon>
        <taxon>Glossata</taxon>
        <taxon>Ditrysia</taxon>
        <taxon>Papilionoidea</taxon>
        <taxon>Papilionidae</taxon>
        <taxon>Parnassiinae</taxon>
        <taxon>Parnassini</taxon>
        <taxon>Parnassius</taxon>
        <taxon>Parnassius</taxon>
    </lineage>
</organism>
<reference evidence="3" key="1">
    <citation type="submission" date="2021-04" db="EMBL/GenBank/DDBJ databases">
        <authorList>
            <person name="Tunstrom K."/>
        </authorList>
    </citation>
    <scope>NUCLEOTIDE SEQUENCE</scope>
</reference>
<comment type="caution">
    <text evidence="3">The sequence shown here is derived from an EMBL/GenBank/DDBJ whole genome shotgun (WGS) entry which is preliminary data.</text>
</comment>
<feature type="compositionally biased region" description="Polar residues" evidence="1">
    <location>
        <begin position="89"/>
        <end position="98"/>
    </location>
</feature>
<proteinExistence type="predicted"/>
<feature type="domain" description="MADF" evidence="2">
    <location>
        <begin position="3"/>
        <end position="49"/>
    </location>
</feature>
<dbReference type="Pfam" id="PF10545">
    <property type="entry name" value="MADF_DNA_bdg"/>
    <property type="match status" value="1"/>
</dbReference>
<sequence length="141" mass="16567">MNLDAHIIEKKILSLKTQYNRELNKLKTKSELGEDEITYWYAFEHLHFLKDVKLPQPNTDPLLIIQTENKLEEDNITDKNENEQKPILSFTQRQSQPRCTLKRKYDTQLSTLNLLQDASNANINKQEKDEFSIFGETIAKT</sequence>
<gene>
    <name evidence="3" type="ORF">PAPOLLO_LOCUS28280</name>
</gene>
<dbReference type="OrthoDB" id="10051975at2759"/>
<evidence type="ECO:0000313" key="4">
    <source>
        <dbReference type="Proteomes" id="UP000691718"/>
    </source>
</evidence>
<feature type="compositionally biased region" description="Basic and acidic residues" evidence="1">
    <location>
        <begin position="74"/>
        <end position="84"/>
    </location>
</feature>
<feature type="region of interest" description="Disordered" evidence="1">
    <location>
        <begin position="74"/>
        <end position="99"/>
    </location>
</feature>
<dbReference type="InterPro" id="IPR006578">
    <property type="entry name" value="MADF-dom"/>
</dbReference>
<keyword evidence="4" id="KW-1185">Reference proteome</keyword>
<dbReference type="EMBL" id="CAJQZP010001707">
    <property type="protein sequence ID" value="CAG5059942.1"/>
    <property type="molecule type" value="Genomic_DNA"/>
</dbReference>
<dbReference type="AlphaFoldDB" id="A0A8S3YBR8"/>
<evidence type="ECO:0000259" key="2">
    <source>
        <dbReference type="Pfam" id="PF10545"/>
    </source>
</evidence>
<evidence type="ECO:0000256" key="1">
    <source>
        <dbReference type="SAM" id="MobiDB-lite"/>
    </source>
</evidence>